<dbReference type="SUPFAM" id="SSF116734">
    <property type="entry name" value="DNA methylase specificity domain"/>
    <property type="match status" value="1"/>
</dbReference>
<evidence type="ECO:0000256" key="1">
    <source>
        <dbReference type="ARBA" id="ARBA00022747"/>
    </source>
</evidence>
<dbReference type="Gene3D" id="3.90.220.20">
    <property type="entry name" value="DNA methylase specificity domains"/>
    <property type="match status" value="1"/>
</dbReference>
<protein>
    <recommendedName>
        <fullName evidence="4">Type I restriction modification DNA specificity domain-containing protein</fullName>
    </recommendedName>
</protein>
<dbReference type="InterPro" id="IPR044946">
    <property type="entry name" value="Restrct_endonuc_typeI_TRD_sf"/>
</dbReference>
<evidence type="ECO:0000313" key="3">
    <source>
        <dbReference type="EMBL" id="HDS63888.1"/>
    </source>
</evidence>
<gene>
    <name evidence="3" type="ORF">ENN52_07205</name>
</gene>
<dbReference type="GO" id="GO:0009307">
    <property type="term" value="P:DNA restriction-modification system"/>
    <property type="evidence" value="ECO:0007669"/>
    <property type="project" value="UniProtKB-KW"/>
</dbReference>
<keyword evidence="2" id="KW-0238">DNA-binding</keyword>
<comment type="caution">
    <text evidence="3">The sequence shown here is derived from an EMBL/GenBank/DDBJ whole genome shotgun (WGS) entry which is preliminary data.</text>
</comment>
<dbReference type="PANTHER" id="PTHR30408">
    <property type="entry name" value="TYPE-1 RESTRICTION ENZYME ECOKI SPECIFICITY PROTEIN"/>
    <property type="match status" value="1"/>
</dbReference>
<dbReference type="GO" id="GO:0003677">
    <property type="term" value="F:DNA binding"/>
    <property type="evidence" value="ECO:0007669"/>
    <property type="project" value="UniProtKB-KW"/>
</dbReference>
<dbReference type="PANTHER" id="PTHR30408:SF13">
    <property type="entry name" value="TYPE I RESTRICTION ENZYME HINDI SPECIFICITY SUBUNIT"/>
    <property type="match status" value="1"/>
</dbReference>
<dbReference type="AlphaFoldDB" id="A0A831PTQ3"/>
<evidence type="ECO:0000256" key="2">
    <source>
        <dbReference type="ARBA" id="ARBA00023125"/>
    </source>
</evidence>
<evidence type="ECO:0008006" key="4">
    <source>
        <dbReference type="Google" id="ProtNLM"/>
    </source>
</evidence>
<reference evidence="3" key="1">
    <citation type="journal article" date="2020" name="mSystems">
        <title>Genome- and Community-Level Interaction Insights into Carbon Utilization and Element Cycling Functions of Hydrothermarchaeota in Hydrothermal Sediment.</title>
        <authorList>
            <person name="Zhou Z."/>
            <person name="Liu Y."/>
            <person name="Xu W."/>
            <person name="Pan J."/>
            <person name="Luo Z.H."/>
            <person name="Li M."/>
        </authorList>
    </citation>
    <scope>NUCLEOTIDE SEQUENCE</scope>
    <source>
        <strain evidence="3">SpSt-1183</strain>
    </source>
</reference>
<dbReference type="EMBL" id="DSBY01000291">
    <property type="protein sequence ID" value="HDS63888.1"/>
    <property type="molecule type" value="Genomic_DNA"/>
</dbReference>
<name>A0A831PTQ3_9EURY</name>
<organism evidence="3">
    <name type="scientific">Methanofollis liminatans</name>
    <dbReference type="NCBI Taxonomy" id="2201"/>
    <lineage>
        <taxon>Archaea</taxon>
        <taxon>Methanobacteriati</taxon>
        <taxon>Methanobacteriota</taxon>
        <taxon>Stenosarchaea group</taxon>
        <taxon>Methanomicrobia</taxon>
        <taxon>Methanomicrobiales</taxon>
        <taxon>Methanomicrobiaceae</taxon>
        <taxon>Methanofollis</taxon>
    </lineage>
</organism>
<sequence>MVITINELIANVGGEAMTPRERRTVLLRDLLVGGRVIRGAHTGTPASERDTLYPVVGIRALGEDGAVDHTAVERLAVRNERDIERARIRAGDVLLSMRGQFRAARADETCEGSILSQNLVILRFRHGTDPALMTEYFNSQGGRDALAALARGSALPILSIMALETLEVPAPGDETQKNLAACLAAYREYEALARQEASLTARIKEALVADYLGVRR</sequence>
<keyword evidence="1" id="KW-0680">Restriction system</keyword>
<dbReference type="InterPro" id="IPR052021">
    <property type="entry name" value="Type-I_RS_S_subunit"/>
</dbReference>
<dbReference type="Proteomes" id="UP000885648">
    <property type="component" value="Unassembled WGS sequence"/>
</dbReference>
<accession>A0A831PTQ3</accession>
<proteinExistence type="predicted"/>